<accession>A0ABN2RQP7</accession>
<proteinExistence type="predicted"/>
<dbReference type="EMBL" id="BAAAPB010000005">
    <property type="protein sequence ID" value="GAA1973194.1"/>
    <property type="molecule type" value="Genomic_DNA"/>
</dbReference>
<reference evidence="1 2" key="1">
    <citation type="journal article" date="2019" name="Int. J. Syst. Evol. Microbiol.">
        <title>The Global Catalogue of Microorganisms (GCM) 10K type strain sequencing project: providing services to taxonomists for standard genome sequencing and annotation.</title>
        <authorList>
            <consortium name="The Broad Institute Genomics Platform"/>
            <consortium name="The Broad Institute Genome Sequencing Center for Infectious Disease"/>
            <person name="Wu L."/>
            <person name="Ma J."/>
        </authorList>
    </citation>
    <scope>NUCLEOTIDE SEQUENCE [LARGE SCALE GENOMIC DNA]</scope>
    <source>
        <strain evidence="1 2">JCM 15309</strain>
    </source>
</reference>
<organism evidence="1 2">
    <name type="scientific">Nocardioides panacihumi</name>
    <dbReference type="NCBI Taxonomy" id="400774"/>
    <lineage>
        <taxon>Bacteria</taxon>
        <taxon>Bacillati</taxon>
        <taxon>Actinomycetota</taxon>
        <taxon>Actinomycetes</taxon>
        <taxon>Propionibacteriales</taxon>
        <taxon>Nocardioidaceae</taxon>
        <taxon>Nocardioides</taxon>
    </lineage>
</organism>
<evidence type="ECO:0008006" key="3">
    <source>
        <dbReference type="Google" id="ProtNLM"/>
    </source>
</evidence>
<evidence type="ECO:0000313" key="1">
    <source>
        <dbReference type="EMBL" id="GAA1973194.1"/>
    </source>
</evidence>
<comment type="caution">
    <text evidence="1">The sequence shown here is derived from an EMBL/GenBank/DDBJ whole genome shotgun (WGS) entry which is preliminary data.</text>
</comment>
<name>A0ABN2RQP7_9ACTN</name>
<evidence type="ECO:0000313" key="2">
    <source>
        <dbReference type="Proteomes" id="UP001500571"/>
    </source>
</evidence>
<dbReference type="RefSeq" id="WP_344047612.1">
    <property type="nucleotide sequence ID" value="NZ_BAAAPB010000005.1"/>
</dbReference>
<dbReference type="Proteomes" id="UP001500571">
    <property type="component" value="Unassembled WGS sequence"/>
</dbReference>
<gene>
    <name evidence="1" type="ORF">GCM10009798_38020</name>
</gene>
<keyword evidence="2" id="KW-1185">Reference proteome</keyword>
<protein>
    <recommendedName>
        <fullName evidence="3">YbaB/EbfC family DNA-binding protein</fullName>
    </recommendedName>
</protein>
<sequence length="135" mass="14463">MTDESDIDLDSLAASLRADTRDLETYANVLTANLGDVLPPGVVEVDRKRSLADRLAGREGAVTSIRVHFEGQVLELEPVPGRAPRARVVSEVGGVVISRRDVSIDAWAALLARNVAQLAEHSEAARLALARLLGM</sequence>